<evidence type="ECO:0000313" key="5">
    <source>
        <dbReference type="Proteomes" id="UP000273675"/>
    </source>
</evidence>
<dbReference type="SUPFAM" id="SSF53474">
    <property type="entry name" value="alpha/beta-Hydrolases"/>
    <property type="match status" value="1"/>
</dbReference>
<dbReference type="Gene3D" id="3.40.50.1820">
    <property type="entry name" value="alpha/beta hydrolase"/>
    <property type="match status" value="1"/>
</dbReference>
<dbReference type="AlphaFoldDB" id="A0A495CZS0"/>
<evidence type="ECO:0000256" key="2">
    <source>
        <dbReference type="ARBA" id="ARBA00022801"/>
    </source>
</evidence>
<dbReference type="EMBL" id="RBIM01000008">
    <property type="protein sequence ID" value="RKQ94250.1"/>
    <property type="molecule type" value="Genomic_DNA"/>
</dbReference>
<comment type="caution">
    <text evidence="4">The sequence shown here is derived from an EMBL/GenBank/DDBJ whole genome shotgun (WGS) entry which is preliminary data.</text>
</comment>
<dbReference type="PANTHER" id="PTHR10655:SF17">
    <property type="entry name" value="LYSOPHOSPHOLIPASE-LIKE PROTEIN 1"/>
    <property type="match status" value="1"/>
</dbReference>
<keyword evidence="2" id="KW-0378">Hydrolase</keyword>
<name>A0A495CZS0_9PROT</name>
<dbReference type="Proteomes" id="UP000273675">
    <property type="component" value="Unassembled WGS sequence"/>
</dbReference>
<dbReference type="GO" id="GO:0016787">
    <property type="term" value="F:hydrolase activity"/>
    <property type="evidence" value="ECO:0007669"/>
    <property type="project" value="UniProtKB-KW"/>
</dbReference>
<dbReference type="Pfam" id="PF02230">
    <property type="entry name" value="Abhydrolase_2"/>
    <property type="match status" value="1"/>
</dbReference>
<accession>A0A495CZS0</accession>
<evidence type="ECO:0000313" key="4">
    <source>
        <dbReference type="EMBL" id="RKQ94250.1"/>
    </source>
</evidence>
<sequence length="221" mass="23902">MTRPIDGPRLAPRDGSTPKKLVIFLHGYGSNGKDLIGLGQHWARDLPHVQWVSPNAPDPVPGAPDGYQWFPISNLDPQRIEAGAATAWPIVDAFIDQELTRYGLTESDLVLCGFSQGTMLSLATGLRRERPIAGIMGFSGALPGGERLKEEVRSKPPIMLVHGDQDQVLPLGFMFDALENLAAAGHGAQWHISQGLPHSIGEDGLDIGKRFIGNALAGRYR</sequence>
<evidence type="ECO:0000259" key="3">
    <source>
        <dbReference type="Pfam" id="PF02230"/>
    </source>
</evidence>
<proteinExistence type="inferred from homology"/>
<evidence type="ECO:0000256" key="1">
    <source>
        <dbReference type="ARBA" id="ARBA00006499"/>
    </source>
</evidence>
<feature type="domain" description="Phospholipase/carboxylesterase/thioesterase" evidence="3">
    <location>
        <begin position="17"/>
        <end position="212"/>
    </location>
</feature>
<dbReference type="InterPro" id="IPR003140">
    <property type="entry name" value="PLipase/COase/thioEstase"/>
</dbReference>
<comment type="similarity">
    <text evidence="1">Belongs to the AB hydrolase superfamily. AB hydrolase 2 family.</text>
</comment>
<dbReference type="InterPro" id="IPR050565">
    <property type="entry name" value="LYPA1-2/EST-like"/>
</dbReference>
<gene>
    <name evidence="4" type="ORF">C7435_3224</name>
</gene>
<organism evidence="4 5">
    <name type="scientific">Maricaulis maris</name>
    <dbReference type="NCBI Taxonomy" id="74318"/>
    <lineage>
        <taxon>Bacteria</taxon>
        <taxon>Pseudomonadati</taxon>
        <taxon>Pseudomonadota</taxon>
        <taxon>Alphaproteobacteria</taxon>
        <taxon>Maricaulales</taxon>
        <taxon>Maricaulaceae</taxon>
        <taxon>Maricaulis</taxon>
    </lineage>
</organism>
<dbReference type="RefSeq" id="WP_121212457.1">
    <property type="nucleotide sequence ID" value="NZ_RBIM01000008.1"/>
</dbReference>
<protein>
    <submittedName>
        <fullName evidence="4">Phospholipase/carboxylesterase</fullName>
    </submittedName>
</protein>
<reference evidence="4 5" key="1">
    <citation type="submission" date="2018-10" db="EMBL/GenBank/DDBJ databases">
        <title>Genomic Encyclopedia of Type Strains, Phase IV (KMG-IV): sequencing the most valuable type-strain genomes for metagenomic binning, comparative biology and taxonomic classification.</title>
        <authorList>
            <person name="Goeker M."/>
        </authorList>
    </citation>
    <scope>NUCLEOTIDE SEQUENCE [LARGE SCALE GENOMIC DNA]</scope>
    <source>
        <strain evidence="4 5">DSM 4734</strain>
    </source>
</reference>
<dbReference type="PANTHER" id="PTHR10655">
    <property type="entry name" value="LYSOPHOSPHOLIPASE-RELATED"/>
    <property type="match status" value="1"/>
</dbReference>
<dbReference type="OrthoDB" id="9801763at2"/>
<dbReference type="InterPro" id="IPR029058">
    <property type="entry name" value="AB_hydrolase_fold"/>
</dbReference>